<keyword evidence="8" id="KW-0752">Steroid biosynthesis</keyword>
<feature type="transmembrane region" description="Helical" evidence="18">
    <location>
        <begin position="384"/>
        <end position="408"/>
    </location>
</feature>
<organism evidence="19">
    <name type="scientific">Heterosigma akashiwo</name>
    <name type="common">Chromophytic alga</name>
    <name type="synonym">Heterosigma carterae</name>
    <dbReference type="NCBI Taxonomy" id="2829"/>
    <lineage>
        <taxon>Eukaryota</taxon>
        <taxon>Sar</taxon>
        <taxon>Stramenopiles</taxon>
        <taxon>Ochrophyta</taxon>
        <taxon>Raphidophyceae</taxon>
        <taxon>Chattonellales</taxon>
        <taxon>Chattonellaceae</taxon>
        <taxon>Heterosigma</taxon>
    </lineage>
</organism>
<dbReference type="GO" id="GO:0005789">
    <property type="term" value="C:endoplasmic reticulum membrane"/>
    <property type="evidence" value="ECO:0007669"/>
    <property type="project" value="TreeGrafter"/>
</dbReference>
<evidence type="ECO:0000256" key="1">
    <source>
        <dbReference type="ARBA" id="ARBA00004141"/>
    </source>
</evidence>
<keyword evidence="11" id="KW-0756">Sterol biosynthesis</keyword>
<keyword evidence="12" id="KW-0443">Lipid metabolism</keyword>
<feature type="transmembrane region" description="Helical" evidence="18">
    <location>
        <begin position="146"/>
        <end position="166"/>
    </location>
</feature>
<feature type="transmembrane region" description="Helical" evidence="18">
    <location>
        <begin position="21"/>
        <end position="41"/>
    </location>
</feature>
<name>A0A6V1WQP4_HETAK</name>
<keyword evidence="6" id="KW-0152">Cholesterol biosynthesis</keyword>
<proteinExistence type="inferred from homology"/>
<dbReference type="GO" id="GO:0016132">
    <property type="term" value="P:brassinosteroid biosynthetic process"/>
    <property type="evidence" value="ECO:0007669"/>
    <property type="project" value="TreeGrafter"/>
</dbReference>
<evidence type="ECO:0000256" key="6">
    <source>
        <dbReference type="ARBA" id="ARBA00022778"/>
    </source>
</evidence>
<evidence type="ECO:0000313" key="19">
    <source>
        <dbReference type="EMBL" id="CAE0651194.1"/>
    </source>
</evidence>
<accession>A0A6V1WQP4</accession>
<dbReference type="EC" id="1.3.1.21" evidence="16"/>
<keyword evidence="7" id="KW-0521">NADP</keyword>
<dbReference type="GO" id="GO:0047598">
    <property type="term" value="F:7-dehydrocholesterol reductase activity"/>
    <property type="evidence" value="ECO:0007669"/>
    <property type="project" value="UniProtKB-EC"/>
</dbReference>
<evidence type="ECO:0000256" key="3">
    <source>
        <dbReference type="ARBA" id="ARBA00022516"/>
    </source>
</evidence>
<sequence length="443" mass="50689">MAEEQRPSTSWGEGGLFASRTLGGLALLVGIPPAIMMMWFTNSELGGSWYTLFEKFGAEGFISVMKEMYRTPFDPLAWKIILGFMAFELALMKLVPGKEFRATVTKTGHVPVYTANGMQCYVLTLATFSALTYLGALDPAVVYDRFGHLTAAMLLFALLFCAMLYLKGWYAPSTRDSGSNGSLIMDYFWGMELYPRILGWDVKMFTNCRFGMMLWALLPMCFAYKQYQDLGGQVSNSMAINVVLQLIYVTKFFWWETGYLCSMDIQHDRAGYYICFGCLVYLPVMYTSHSFYLVKHAIQLTPVLALAIFLGGVWCIWANYDADRQRQEFRATGGRAKVWGKEPKKVVARYQTEDGAERESLLLCAGWWALSRHFHYVPEIGASLFWSLPALFGHFMPYFYVVYLSILLADRAWRDDARCAKKYGKYWEEYSREVPYKIIPGII</sequence>
<dbReference type="Pfam" id="PF01222">
    <property type="entry name" value="ERG4_ERG24"/>
    <property type="match status" value="1"/>
</dbReference>
<keyword evidence="4" id="KW-0153">Cholesterol metabolism</keyword>
<evidence type="ECO:0000256" key="11">
    <source>
        <dbReference type="ARBA" id="ARBA00023011"/>
    </source>
</evidence>
<evidence type="ECO:0000256" key="12">
    <source>
        <dbReference type="ARBA" id="ARBA00023098"/>
    </source>
</evidence>
<evidence type="ECO:0000256" key="18">
    <source>
        <dbReference type="SAM" id="Phobius"/>
    </source>
</evidence>
<dbReference type="EMBL" id="HBIU01058292">
    <property type="protein sequence ID" value="CAE0651194.1"/>
    <property type="molecule type" value="Transcribed_RNA"/>
</dbReference>
<keyword evidence="14" id="KW-1207">Sterol metabolism</keyword>
<evidence type="ECO:0000256" key="2">
    <source>
        <dbReference type="ARBA" id="ARBA00005402"/>
    </source>
</evidence>
<evidence type="ECO:0000256" key="16">
    <source>
        <dbReference type="ARBA" id="ARBA00038851"/>
    </source>
</evidence>
<feature type="transmembrane region" description="Helical" evidence="18">
    <location>
        <begin position="76"/>
        <end position="95"/>
    </location>
</feature>
<keyword evidence="15" id="KW-0753">Steroid metabolism</keyword>
<evidence type="ECO:0000256" key="17">
    <source>
        <dbReference type="ARBA" id="ARBA00042688"/>
    </source>
</evidence>
<dbReference type="AlphaFoldDB" id="A0A6V1WQP4"/>
<evidence type="ECO:0000256" key="9">
    <source>
        <dbReference type="ARBA" id="ARBA00022989"/>
    </source>
</evidence>
<comment type="similarity">
    <text evidence="2">Belongs to the ERG4/ERG24 family.</text>
</comment>
<protein>
    <recommendedName>
        <fullName evidence="16">7-dehydrocholesterol reductase</fullName>
        <ecNumber evidence="16">1.3.1.21</ecNumber>
    </recommendedName>
    <alternativeName>
        <fullName evidence="17">Sterol Delta(7)-reductase</fullName>
    </alternativeName>
</protein>
<feature type="transmembrane region" description="Helical" evidence="18">
    <location>
        <begin position="270"/>
        <end position="288"/>
    </location>
</feature>
<dbReference type="Gene3D" id="1.20.120.1630">
    <property type="match status" value="1"/>
</dbReference>
<dbReference type="FunFam" id="1.20.120.1630:FF:000006">
    <property type="entry name" value="Putative 7-dehydrocholesterol reductase"/>
    <property type="match status" value="1"/>
</dbReference>
<reference evidence="19" key="1">
    <citation type="submission" date="2021-01" db="EMBL/GenBank/DDBJ databases">
        <authorList>
            <person name="Corre E."/>
            <person name="Pelletier E."/>
            <person name="Niang G."/>
            <person name="Scheremetjew M."/>
            <person name="Finn R."/>
            <person name="Kale V."/>
            <person name="Holt S."/>
            <person name="Cochrane G."/>
            <person name="Meng A."/>
            <person name="Brown T."/>
            <person name="Cohen L."/>
        </authorList>
    </citation>
    <scope>NUCLEOTIDE SEQUENCE</scope>
    <source>
        <strain evidence="19">CCMP3107</strain>
    </source>
</reference>
<dbReference type="GO" id="GO:0006695">
    <property type="term" value="P:cholesterol biosynthetic process"/>
    <property type="evidence" value="ECO:0007669"/>
    <property type="project" value="UniProtKB-KW"/>
</dbReference>
<keyword evidence="13 18" id="KW-0472">Membrane</keyword>
<evidence type="ECO:0000256" key="4">
    <source>
        <dbReference type="ARBA" id="ARBA00022548"/>
    </source>
</evidence>
<keyword evidence="9 18" id="KW-1133">Transmembrane helix</keyword>
<feature type="transmembrane region" description="Helical" evidence="18">
    <location>
        <begin position="115"/>
        <end position="134"/>
    </location>
</feature>
<dbReference type="PANTHER" id="PTHR21257">
    <property type="entry name" value="DELTA(14)-STEROL REDUCTASE"/>
    <property type="match status" value="1"/>
</dbReference>
<keyword evidence="3" id="KW-0444">Lipid biosynthesis</keyword>
<evidence type="ECO:0000256" key="14">
    <source>
        <dbReference type="ARBA" id="ARBA00023166"/>
    </source>
</evidence>
<evidence type="ECO:0000256" key="8">
    <source>
        <dbReference type="ARBA" id="ARBA00022955"/>
    </source>
</evidence>
<evidence type="ECO:0000256" key="15">
    <source>
        <dbReference type="ARBA" id="ARBA00023221"/>
    </source>
</evidence>
<evidence type="ECO:0000256" key="13">
    <source>
        <dbReference type="ARBA" id="ARBA00023136"/>
    </source>
</evidence>
<evidence type="ECO:0000256" key="10">
    <source>
        <dbReference type="ARBA" id="ARBA00023002"/>
    </source>
</evidence>
<dbReference type="InterPro" id="IPR001171">
    <property type="entry name" value="ERG24_DHCR-like"/>
</dbReference>
<feature type="transmembrane region" description="Helical" evidence="18">
    <location>
        <begin position="300"/>
        <end position="320"/>
    </location>
</feature>
<evidence type="ECO:0000256" key="7">
    <source>
        <dbReference type="ARBA" id="ARBA00022857"/>
    </source>
</evidence>
<dbReference type="PANTHER" id="PTHR21257:SF38">
    <property type="entry name" value="7-DEHYDROCHOLESTEROL REDUCTASE"/>
    <property type="match status" value="1"/>
</dbReference>
<comment type="subcellular location">
    <subcellularLocation>
        <location evidence="1">Membrane</location>
        <topology evidence="1">Multi-pass membrane protein</topology>
    </subcellularLocation>
</comment>
<evidence type="ECO:0000256" key="5">
    <source>
        <dbReference type="ARBA" id="ARBA00022692"/>
    </source>
</evidence>
<keyword evidence="5 18" id="KW-0812">Transmembrane</keyword>
<gene>
    <name evidence="19" type="ORF">HAKA00212_LOCUS25345</name>
</gene>
<keyword evidence="10" id="KW-0560">Oxidoreductase</keyword>